<dbReference type="InterPro" id="IPR013815">
    <property type="entry name" value="ATP_grasp_subdomain_1"/>
</dbReference>
<dbReference type="EMBL" id="CP002690">
    <property type="protein sequence ID" value="AEE15041.1"/>
    <property type="molecule type" value="Genomic_DNA"/>
</dbReference>
<dbReference type="SUPFAM" id="SSF51735">
    <property type="entry name" value="NAD(P)-binding Rossmann-fold domains"/>
    <property type="match status" value="1"/>
</dbReference>
<dbReference type="InterPro" id="IPR011761">
    <property type="entry name" value="ATP-grasp"/>
</dbReference>
<dbReference type="SUPFAM" id="SSF52210">
    <property type="entry name" value="Succinyl-CoA synthetase domains"/>
    <property type="match status" value="2"/>
</dbReference>
<dbReference type="Pfam" id="PF13549">
    <property type="entry name" value="ATP-grasp_5"/>
    <property type="match status" value="1"/>
</dbReference>
<reference evidence="7 8" key="1">
    <citation type="submission" date="2011-04" db="EMBL/GenBank/DDBJ databases">
        <title>The complete genome of Thermodesulfobium narugense DSM 14796.</title>
        <authorList>
            <consortium name="US DOE Joint Genome Institute (JGI-PGF)"/>
            <person name="Lucas S."/>
            <person name="Han J."/>
            <person name="Lapidus A."/>
            <person name="Bruce D."/>
            <person name="Goodwin L."/>
            <person name="Pitluck S."/>
            <person name="Peters L."/>
            <person name="Kyrpides N."/>
            <person name="Mavromatis K."/>
            <person name="Pagani I."/>
            <person name="Ivanova N."/>
            <person name="Ovchinnikova G."/>
            <person name="Zhang X."/>
            <person name="Saunders L."/>
            <person name="Detter J.C."/>
            <person name="Tapia R."/>
            <person name="Han C."/>
            <person name="Land M."/>
            <person name="Hauser L."/>
            <person name="Markowitz V."/>
            <person name="Cheng J.-F."/>
            <person name="Hugenholtz P."/>
            <person name="Woyke T."/>
            <person name="Wu D."/>
            <person name="Spring S."/>
            <person name="Schroeder M."/>
            <person name="Brambilla E."/>
            <person name="Klenk H.-P."/>
            <person name="Eisen J.A."/>
        </authorList>
    </citation>
    <scope>NUCLEOTIDE SEQUENCE [LARGE SCALE GENOMIC DNA]</scope>
    <source>
        <strain evidence="7 8">DSM 14796</strain>
    </source>
</reference>
<evidence type="ECO:0000259" key="6">
    <source>
        <dbReference type="PROSITE" id="PS50975"/>
    </source>
</evidence>
<keyword evidence="3 5" id="KW-0067">ATP-binding</keyword>
<dbReference type="SUPFAM" id="SSF56059">
    <property type="entry name" value="Glutathione synthetase ATP-binding domain-like"/>
    <property type="match status" value="1"/>
</dbReference>
<feature type="domain" description="ATP-grasp" evidence="6">
    <location>
        <begin position="492"/>
        <end position="528"/>
    </location>
</feature>
<dbReference type="PANTHER" id="PTHR43334">
    <property type="entry name" value="ACETATE--COA LIGASE [ADP-FORMING]"/>
    <property type="match status" value="1"/>
</dbReference>
<dbReference type="InterPro" id="IPR016102">
    <property type="entry name" value="Succinyl-CoA_synth-like"/>
</dbReference>
<evidence type="ECO:0000256" key="2">
    <source>
        <dbReference type="ARBA" id="ARBA00022741"/>
    </source>
</evidence>
<dbReference type="InterPro" id="IPR043938">
    <property type="entry name" value="Ligase_CoA_dom"/>
</dbReference>
<dbReference type="PANTHER" id="PTHR43334:SF1">
    <property type="entry name" value="3-HYDROXYPROPIONATE--COA LIGASE [ADP-FORMING]"/>
    <property type="match status" value="1"/>
</dbReference>
<dbReference type="Proteomes" id="UP000011765">
    <property type="component" value="Chromosome"/>
</dbReference>
<dbReference type="eggNOG" id="COG0045">
    <property type="taxonomic scope" value="Bacteria"/>
</dbReference>
<dbReference type="GO" id="GO:0043758">
    <property type="term" value="F:acetate-CoA ligase (ADP-forming) activity"/>
    <property type="evidence" value="ECO:0007669"/>
    <property type="project" value="InterPro"/>
</dbReference>
<evidence type="ECO:0000256" key="1">
    <source>
        <dbReference type="ARBA" id="ARBA00022598"/>
    </source>
</evidence>
<dbReference type="Pfam" id="PF13380">
    <property type="entry name" value="CoA_binding_2"/>
    <property type="match status" value="1"/>
</dbReference>
<protein>
    <submittedName>
        <fullName evidence="7">Acetyl coenzyme A synthetase (ADP forming), alpha domain protein</fullName>
    </submittedName>
</protein>
<dbReference type="Pfam" id="PF19045">
    <property type="entry name" value="Ligase_CoA_2"/>
    <property type="match status" value="1"/>
</dbReference>
<dbReference type="Pfam" id="PF13607">
    <property type="entry name" value="Succ_CoA_lig"/>
    <property type="match status" value="1"/>
</dbReference>
<dbReference type="STRING" id="747365.Thena_1426"/>
<sequence>MYKMDRLDMFFKPRSIAIIGASSEEKKLGYAVLKNVIDGGYKGNIYPINPKADYILGYKCYKSVLDIPDDLDLVVFVIPSKFVNPVMRECAQKGVKGAIVITAGFKETGLEGAKLERELKEIVKSNNIRLVGPNVLGLIDTHNSINASFASFMPKKGNIGFISQSGAFATAIMDWAAANDIGFSKFISIGNKADVNEIDLLEVLKDDNDTDVILMYLESIDNGRAFMDIAYKTSKVKPIIVLKSGTTAAGAKAATSHTGSLAGSDQAYTSAFKQCGVIRASTVEDLFDLAIGFAYQPLLNGNNIAIITNAGGPGIMASDAIENFGLRLATLSNDTVEELRKNLPSAAAVYNPVDVLGDALADRYEFALSKVLRDENVDGAMVILTPQVYTQVNETAESIVKAKDPKKPIFSIFMGGKTISAATKYLMENSVPNYSFPERAGFVFKSMHDRRIWLNKPEPVYRKFDTKFELAEKSLRSEDRSRRPSLGDWEVREVFEGYGFTLPKTLLATTSLEASDFAEELGFPVVMKIASPDILHKTDVGGVKVGLRNKDEVIRAFDDIMISVRRYFPDAEIWGVSVQQMLPPGKDVIIGSVKDPQFGHMIMFGLGGIYVEVLKDVSFRIVPVSESDAMNMIREIKSFKLLSGARGEKGVDQNAIVDAILRVSNLVTDFPEIVELDINPLRVFEEGAVAIDMRLTVGGGTE</sequence>
<evidence type="ECO:0000313" key="7">
    <source>
        <dbReference type="EMBL" id="AEE15041.1"/>
    </source>
</evidence>
<dbReference type="InterPro" id="IPR032875">
    <property type="entry name" value="Succ_CoA_lig_flav_dom"/>
</dbReference>
<evidence type="ECO:0000256" key="4">
    <source>
        <dbReference type="ARBA" id="ARBA00060888"/>
    </source>
</evidence>
<dbReference type="GO" id="GO:0005524">
    <property type="term" value="F:ATP binding"/>
    <property type="evidence" value="ECO:0007669"/>
    <property type="project" value="UniProtKB-UniRule"/>
</dbReference>
<dbReference type="InterPro" id="IPR036291">
    <property type="entry name" value="NAD(P)-bd_dom_sf"/>
</dbReference>
<dbReference type="SMART" id="SM00881">
    <property type="entry name" value="CoA_binding"/>
    <property type="match status" value="1"/>
</dbReference>
<gene>
    <name evidence="7" type="ORF">Thena_1426</name>
</gene>
<dbReference type="Gene3D" id="3.30.1490.20">
    <property type="entry name" value="ATP-grasp fold, A domain"/>
    <property type="match status" value="1"/>
</dbReference>
<dbReference type="InterPro" id="IPR014089">
    <property type="entry name" value="AcCoA-synth-alpha"/>
</dbReference>
<accession>M1E6Y4</accession>
<keyword evidence="2 5" id="KW-0547">Nucleotide-binding</keyword>
<keyword evidence="8" id="KW-1185">Reference proteome</keyword>
<evidence type="ECO:0000313" key="8">
    <source>
        <dbReference type="Proteomes" id="UP000011765"/>
    </source>
</evidence>
<proteinExistence type="inferred from homology"/>
<dbReference type="KEGG" id="tnr:Thena_1426"/>
<dbReference type="InterPro" id="IPR003781">
    <property type="entry name" value="CoA-bd"/>
</dbReference>
<dbReference type="FunFam" id="3.30.1490.20:FF:000020">
    <property type="entry name" value="Protein lysine acetyltransferase"/>
    <property type="match status" value="1"/>
</dbReference>
<dbReference type="eggNOG" id="COG1042">
    <property type="taxonomic scope" value="Bacteria"/>
</dbReference>
<dbReference type="Gene3D" id="3.40.50.720">
    <property type="entry name" value="NAD(P)-binding Rossmann-like Domain"/>
    <property type="match status" value="1"/>
</dbReference>
<dbReference type="InterPro" id="IPR051538">
    <property type="entry name" value="Acyl-CoA_Synth/Transferase"/>
</dbReference>
<evidence type="ECO:0000256" key="5">
    <source>
        <dbReference type="PROSITE-ProRule" id="PRU00409"/>
    </source>
</evidence>
<dbReference type="Gene3D" id="3.30.470.20">
    <property type="entry name" value="ATP-grasp fold, B domain"/>
    <property type="match status" value="1"/>
</dbReference>
<dbReference type="Gene3D" id="3.40.50.261">
    <property type="entry name" value="Succinyl-CoA synthetase domains"/>
    <property type="match status" value="2"/>
</dbReference>
<dbReference type="HOGENOM" id="CLU_007415_3_1_9"/>
<name>M1E6Y4_9BACT</name>
<organism evidence="7 8">
    <name type="scientific">Thermodesulfobium narugense DSM 14796</name>
    <dbReference type="NCBI Taxonomy" id="747365"/>
    <lineage>
        <taxon>Bacteria</taxon>
        <taxon>Pseudomonadati</taxon>
        <taxon>Thermodesulfobiota</taxon>
        <taxon>Thermodesulfobiia</taxon>
        <taxon>Thermodesulfobiales</taxon>
        <taxon>Thermodesulfobiaceae</taxon>
        <taxon>Thermodesulfobium</taxon>
    </lineage>
</organism>
<dbReference type="AlphaFoldDB" id="M1E6Y4"/>
<dbReference type="PROSITE" id="PS50975">
    <property type="entry name" value="ATP_GRASP"/>
    <property type="match status" value="1"/>
</dbReference>
<dbReference type="GO" id="GO:0046872">
    <property type="term" value="F:metal ion binding"/>
    <property type="evidence" value="ECO:0007669"/>
    <property type="project" value="InterPro"/>
</dbReference>
<dbReference type="NCBIfam" id="TIGR02717">
    <property type="entry name" value="AcCoA-syn-alpha"/>
    <property type="match status" value="1"/>
</dbReference>
<evidence type="ECO:0000256" key="3">
    <source>
        <dbReference type="ARBA" id="ARBA00022840"/>
    </source>
</evidence>
<keyword evidence="1" id="KW-0436">Ligase</keyword>
<comment type="similarity">
    <text evidence="4">In the N-terminal section; belongs to the acetate CoA ligase alpha subunit family.</text>
</comment>